<keyword evidence="7" id="KW-0136">Cellulose degradation</keyword>
<keyword evidence="3 6" id="KW-0119">Carbohydrate metabolism</keyword>
<dbReference type="Gene3D" id="2.60.40.10">
    <property type="entry name" value="Immunoglobulins"/>
    <property type="match status" value="1"/>
</dbReference>
<dbReference type="InterPro" id="IPR033126">
    <property type="entry name" value="Glyco_hydro_9_Asp/Glu_AS"/>
</dbReference>
<dbReference type="InterPro" id="IPR008928">
    <property type="entry name" value="6-hairpin_glycosidase_sf"/>
</dbReference>
<comment type="catalytic activity">
    <reaction evidence="7">
        <text>Endohydrolysis of (1-&gt;4)-beta-D-glucosidic linkages in cellulose, lichenin and cereal beta-D-glucans.</text>
        <dbReference type="EC" id="3.2.1.4"/>
    </reaction>
</comment>
<keyword evidence="12" id="KW-1185">Reference proteome</keyword>
<proteinExistence type="inferred from homology"/>
<feature type="domain" description="Cellulase Ig-like" evidence="10">
    <location>
        <begin position="146"/>
        <end position="225"/>
    </location>
</feature>
<evidence type="ECO:0000256" key="1">
    <source>
        <dbReference type="ARBA" id="ARBA00007072"/>
    </source>
</evidence>
<dbReference type="GO" id="GO:0030245">
    <property type="term" value="P:cellulose catabolic process"/>
    <property type="evidence" value="ECO:0007669"/>
    <property type="project" value="UniProtKB-KW"/>
</dbReference>
<sequence length="738" mass="81933">MIRNGQFNGHTDGWWYSGAEVVAQDNQACIDIQNPGTDPWSVILGHGGVGLAQSESYQLSFDAYAESETQFKTLIQHEGPPYTHHFIVDTEVGPSKKHYQYDFTQTNDSDARAEFQFQLGAQNTGRICVSNVSLIGNPYMESVTISPIRANQLGFLPQANKYIYVQSEQTQPLDWTLVDQNGVNIDAGKTQYLGVNKASAEQLHRVDLSHYSVPLTQLVLKVGEHESFAFDIRDSIYHSLKYDALSYFYQNRSGIDIKADFVQRPDLARPAGHLPDIARCFDQKDAWGNSWPGCDLTMDVTGGWYDAGDHGKYVVNSGITVWTLLNLYERGQWLENAKIPFAEGGVKIPEAGNGVNPLLSEVRWNVEFMLAMQIPSGQKLFVPKGDQSADKTLRLSEIDASDMVFHKVADGEWTGAPLAPHEDTQSRYVGQPSTAATLNLAAISAQCARIWKDIDAEFSARCLSAAERAWQAANRHPDVFAYDNFTGSGPYDDVQLDDEFYWAATELFITTADSAYLKAMRASRYFLMTPSGKDDADSDMFWQFTAPMATLSLAVVENALPQSEINQARKNLLKTAEAYLTQSQQEGYDIPFTVEQYPWGSNSSIANRALFLVYAHDFTKRLEFIKAAANSMDYLLGANPMNISYITGYGAHAAEQPHHRFWANSVDENYPKPAPGALIGGPNSISFSDPVAGAMKGNCVGQTCYVDNMHAWTMNEITINWNAPLVWLASALDEGQLD</sequence>
<dbReference type="SUPFAM" id="SSF81296">
    <property type="entry name" value="E set domains"/>
    <property type="match status" value="1"/>
</dbReference>
<dbReference type="EC" id="3.2.1.4" evidence="7"/>
<evidence type="ECO:0000259" key="9">
    <source>
        <dbReference type="Pfam" id="PF02018"/>
    </source>
</evidence>
<dbReference type="OrthoDB" id="9808897at2"/>
<dbReference type="Pfam" id="PF02927">
    <property type="entry name" value="CelD_N"/>
    <property type="match status" value="1"/>
</dbReference>
<dbReference type="Pfam" id="PF02018">
    <property type="entry name" value="CBM_4_9"/>
    <property type="match status" value="1"/>
</dbReference>
<dbReference type="InterPro" id="IPR013783">
    <property type="entry name" value="Ig-like_fold"/>
</dbReference>
<keyword evidence="5 6" id="KW-0624">Polysaccharide degradation</keyword>
<keyword evidence="4 6" id="KW-0326">Glycosidase</keyword>
<dbReference type="InterPro" id="IPR001701">
    <property type="entry name" value="Glyco_hydro_9"/>
</dbReference>
<accession>A0A5C8ZA61</accession>
<evidence type="ECO:0000313" key="11">
    <source>
        <dbReference type="EMBL" id="TXR54985.1"/>
    </source>
</evidence>
<evidence type="ECO:0000259" key="8">
    <source>
        <dbReference type="Pfam" id="PF00759"/>
    </source>
</evidence>
<protein>
    <recommendedName>
        <fullName evidence="7">Endoglucanase</fullName>
        <ecNumber evidence="7">3.2.1.4</ecNumber>
    </recommendedName>
</protein>
<feature type="domain" description="CBM-cenC" evidence="9">
    <location>
        <begin position="2"/>
        <end position="120"/>
    </location>
</feature>
<feature type="domain" description="Glycoside hydrolase family 9" evidence="8">
    <location>
        <begin position="237"/>
        <end position="728"/>
    </location>
</feature>
<dbReference type="EMBL" id="VKAD01000001">
    <property type="protein sequence ID" value="TXR54985.1"/>
    <property type="molecule type" value="Genomic_DNA"/>
</dbReference>
<dbReference type="AlphaFoldDB" id="A0A5C8ZA61"/>
<comment type="similarity">
    <text evidence="1 6 7">Belongs to the glycosyl hydrolase 9 (cellulase E) family.</text>
</comment>
<dbReference type="PANTHER" id="PTHR22298">
    <property type="entry name" value="ENDO-1,4-BETA-GLUCANASE"/>
    <property type="match status" value="1"/>
</dbReference>
<gene>
    <name evidence="11" type="ORF">FME95_07050</name>
</gene>
<evidence type="ECO:0000313" key="12">
    <source>
        <dbReference type="Proteomes" id="UP000321764"/>
    </source>
</evidence>
<organism evidence="11 12">
    <name type="scientific">Reinekea thalattae</name>
    <dbReference type="NCBI Taxonomy" id="2593301"/>
    <lineage>
        <taxon>Bacteria</taxon>
        <taxon>Pseudomonadati</taxon>
        <taxon>Pseudomonadota</taxon>
        <taxon>Gammaproteobacteria</taxon>
        <taxon>Oceanospirillales</taxon>
        <taxon>Saccharospirillaceae</taxon>
        <taxon>Reinekea</taxon>
    </lineage>
</organism>
<evidence type="ECO:0000256" key="6">
    <source>
        <dbReference type="PROSITE-ProRule" id="PRU10060"/>
    </source>
</evidence>
<dbReference type="InterPro" id="IPR008979">
    <property type="entry name" value="Galactose-bd-like_sf"/>
</dbReference>
<evidence type="ECO:0000256" key="7">
    <source>
        <dbReference type="RuleBase" id="RU361166"/>
    </source>
</evidence>
<name>A0A5C8ZA61_9GAMM</name>
<dbReference type="SUPFAM" id="SSF48208">
    <property type="entry name" value="Six-hairpin glycosidases"/>
    <property type="match status" value="1"/>
</dbReference>
<feature type="active site" evidence="6">
    <location>
        <position position="716"/>
    </location>
</feature>
<evidence type="ECO:0000256" key="4">
    <source>
        <dbReference type="ARBA" id="ARBA00023295"/>
    </source>
</evidence>
<feature type="active site" evidence="6">
    <location>
        <position position="707"/>
    </location>
</feature>
<evidence type="ECO:0000256" key="2">
    <source>
        <dbReference type="ARBA" id="ARBA00022801"/>
    </source>
</evidence>
<evidence type="ECO:0000256" key="3">
    <source>
        <dbReference type="ARBA" id="ARBA00023277"/>
    </source>
</evidence>
<dbReference type="InterPro" id="IPR014756">
    <property type="entry name" value="Ig_E-set"/>
</dbReference>
<dbReference type="GO" id="GO:0008810">
    <property type="term" value="F:cellulase activity"/>
    <property type="evidence" value="ECO:0007669"/>
    <property type="project" value="UniProtKB-EC"/>
</dbReference>
<dbReference type="InterPro" id="IPR004197">
    <property type="entry name" value="Cellulase_Ig-like"/>
</dbReference>
<evidence type="ECO:0000256" key="5">
    <source>
        <dbReference type="ARBA" id="ARBA00023326"/>
    </source>
</evidence>
<dbReference type="PROSITE" id="PS00698">
    <property type="entry name" value="GH9_3"/>
    <property type="match status" value="1"/>
</dbReference>
<dbReference type="Proteomes" id="UP000321764">
    <property type="component" value="Unassembled WGS sequence"/>
</dbReference>
<dbReference type="SUPFAM" id="SSF49785">
    <property type="entry name" value="Galactose-binding domain-like"/>
    <property type="match status" value="1"/>
</dbReference>
<dbReference type="Gene3D" id="2.60.120.260">
    <property type="entry name" value="Galactose-binding domain-like"/>
    <property type="match status" value="1"/>
</dbReference>
<dbReference type="Pfam" id="PF00759">
    <property type="entry name" value="Glyco_hydro_9"/>
    <property type="match status" value="1"/>
</dbReference>
<dbReference type="InterPro" id="IPR003305">
    <property type="entry name" value="CenC_carb-bd"/>
</dbReference>
<comment type="caution">
    <text evidence="11">The sequence shown here is derived from an EMBL/GenBank/DDBJ whole genome shotgun (WGS) entry which is preliminary data.</text>
</comment>
<reference evidence="11 12" key="1">
    <citation type="submission" date="2019-07" db="EMBL/GenBank/DDBJ databases">
        <title>Reinekea sp. strain SSH23 genome sequencing and assembly.</title>
        <authorList>
            <person name="Kim I."/>
        </authorList>
    </citation>
    <scope>NUCLEOTIDE SEQUENCE [LARGE SCALE GENOMIC DNA]</scope>
    <source>
        <strain evidence="11 12">SSH23</strain>
    </source>
</reference>
<dbReference type="CDD" id="cd02850">
    <property type="entry name" value="E_set_Cellulase_N"/>
    <property type="match status" value="1"/>
</dbReference>
<keyword evidence="2 6" id="KW-0378">Hydrolase</keyword>
<dbReference type="Gene3D" id="1.50.10.10">
    <property type="match status" value="1"/>
</dbReference>
<evidence type="ECO:0000259" key="10">
    <source>
        <dbReference type="Pfam" id="PF02927"/>
    </source>
</evidence>
<dbReference type="InterPro" id="IPR012341">
    <property type="entry name" value="6hp_glycosidase-like_sf"/>
</dbReference>